<dbReference type="InterPro" id="IPR036034">
    <property type="entry name" value="PDZ_sf"/>
</dbReference>
<dbReference type="PROSITE" id="PS50106">
    <property type="entry name" value="PDZ"/>
    <property type="match status" value="1"/>
</dbReference>
<dbReference type="InterPro" id="IPR041489">
    <property type="entry name" value="PDZ_6"/>
</dbReference>
<proteinExistence type="predicted"/>
<dbReference type="AlphaFoldDB" id="A0A2U2PM73"/>
<dbReference type="SMART" id="SM00228">
    <property type="entry name" value="PDZ"/>
    <property type="match status" value="1"/>
</dbReference>
<dbReference type="Gene3D" id="2.30.42.10">
    <property type="match status" value="1"/>
</dbReference>
<feature type="domain" description="PDZ" evidence="1">
    <location>
        <begin position="327"/>
        <end position="397"/>
    </location>
</feature>
<dbReference type="Proteomes" id="UP000245647">
    <property type="component" value="Unassembled WGS sequence"/>
</dbReference>
<dbReference type="InterPro" id="IPR021109">
    <property type="entry name" value="Peptidase_aspartic_dom_sf"/>
</dbReference>
<dbReference type="EMBL" id="QEAS01000001">
    <property type="protein sequence ID" value="PWG82507.1"/>
    <property type="molecule type" value="Genomic_DNA"/>
</dbReference>
<gene>
    <name evidence="2" type="ORF">DDR33_01170</name>
</gene>
<dbReference type="Gene3D" id="2.40.70.10">
    <property type="entry name" value="Acid Proteases"/>
    <property type="match status" value="2"/>
</dbReference>
<evidence type="ECO:0000259" key="1">
    <source>
        <dbReference type="PROSITE" id="PS50106"/>
    </source>
</evidence>
<accession>A0A2U2PM73</accession>
<dbReference type="RefSeq" id="WP_109413926.1">
    <property type="nucleotide sequence ID" value="NZ_QEAS01000001.1"/>
</dbReference>
<comment type="caution">
    <text evidence="2">The sequence shown here is derived from an EMBL/GenBank/DDBJ whole genome shotgun (WGS) entry which is preliminary data.</text>
</comment>
<dbReference type="InterPro" id="IPR001478">
    <property type="entry name" value="PDZ"/>
</dbReference>
<organism evidence="2 3">
    <name type="scientific">Pararcticibacter amylolyticus</name>
    <dbReference type="NCBI Taxonomy" id="2173175"/>
    <lineage>
        <taxon>Bacteria</taxon>
        <taxon>Pseudomonadati</taxon>
        <taxon>Bacteroidota</taxon>
        <taxon>Sphingobacteriia</taxon>
        <taxon>Sphingobacteriales</taxon>
        <taxon>Sphingobacteriaceae</taxon>
        <taxon>Pararcticibacter</taxon>
    </lineage>
</organism>
<keyword evidence="3" id="KW-1185">Reference proteome</keyword>
<dbReference type="SUPFAM" id="SSF50156">
    <property type="entry name" value="PDZ domain-like"/>
    <property type="match status" value="1"/>
</dbReference>
<evidence type="ECO:0000313" key="3">
    <source>
        <dbReference type="Proteomes" id="UP000245647"/>
    </source>
</evidence>
<reference evidence="2 3" key="1">
    <citation type="submission" date="2018-04" db="EMBL/GenBank/DDBJ databases">
        <title>Pedobacter chongqingensis sp. nov., isolated from a rottenly hemp rope.</title>
        <authorList>
            <person name="Cai Y."/>
        </authorList>
    </citation>
    <scope>NUCLEOTIDE SEQUENCE [LARGE SCALE GENOMIC DNA]</scope>
    <source>
        <strain evidence="2 3">FJ4-8</strain>
    </source>
</reference>
<dbReference type="OrthoDB" id="3521766at2"/>
<protein>
    <submittedName>
        <fullName evidence="2">Peptide-binding protein</fullName>
    </submittedName>
</protein>
<dbReference type="Pfam" id="PF13650">
    <property type="entry name" value="Asp_protease_2"/>
    <property type="match status" value="1"/>
</dbReference>
<dbReference type="Pfam" id="PF17820">
    <property type="entry name" value="PDZ_6"/>
    <property type="match status" value="1"/>
</dbReference>
<name>A0A2U2PM73_9SPHI</name>
<evidence type="ECO:0000313" key="2">
    <source>
        <dbReference type="EMBL" id="PWG82507.1"/>
    </source>
</evidence>
<sequence length="413" mass="45566">MNHRRAYRYFVISILLISAPFEISAQSLHFINGKKNKTISFQYIKNLIIIPLQINGKGPYNFVLDTGIGITLITDPSLADSLGLKNLRTLKISGFGEGEELEAGVTPSLLFNIGNNILGEISAAILKHDTFNLSAYTGMPVHGLIGYEFFSSFIVKLNYYTNTLKLYSPRTTYVPRKGQKIPVSIEDRKPYLVALATLAPGNQKLVKLIIDTGAGHPVSLESDDSIPFPVPEPNIRANLGVGLGGAISGYIARIPALSLGKYQFKNVVTAFPDFQDAAGKFTRITRNGNIGNSILRRFTVVFDYGGSCMYIRANARFKTPFEHDMSGLELAWGGVGYRSLIISRVERGSAADEAGLEENDVITDINLKPSDQIGTEEIHDLLQSGNNRNIMLRIRKERSGKLQVVILTLKRRI</sequence>